<keyword evidence="3" id="KW-0509">mRNA transport</keyword>
<evidence type="ECO:0000259" key="9">
    <source>
        <dbReference type="PROSITE" id="PS50196"/>
    </source>
</evidence>
<dbReference type="Proteomes" id="UP000281549">
    <property type="component" value="Unassembled WGS sequence"/>
</dbReference>
<keyword evidence="2" id="KW-0813">Transport</keyword>
<dbReference type="GO" id="GO:0051028">
    <property type="term" value="P:mRNA transport"/>
    <property type="evidence" value="ECO:0007669"/>
    <property type="project" value="UniProtKB-KW"/>
</dbReference>
<dbReference type="Pfam" id="PF08911">
    <property type="entry name" value="NUP50"/>
    <property type="match status" value="1"/>
</dbReference>
<dbReference type="EMBL" id="ML005644">
    <property type="protein sequence ID" value="RKP17876.1"/>
    <property type="molecule type" value="Genomic_DNA"/>
</dbReference>
<evidence type="ECO:0000313" key="10">
    <source>
        <dbReference type="EMBL" id="EPZ34884.1"/>
    </source>
</evidence>
<dbReference type="OMA" id="SDGMGHI"/>
<dbReference type="InterPro" id="IPR011993">
    <property type="entry name" value="PH-like_dom_sf"/>
</dbReference>
<sequence>MSKRGANQQITQLNFDHEDEDVQDEGSWKRADESILSTRQISKPKRRLVNKEKSAVNPFASLANFGSKPKPEQEKKTEENTSKENFAVKDNREKEFHASIKGLNMSFTTKIGNEIKTNPFIDLSKFFDSYKNHYSTILQKYPDVKNKLSNPGKGENTVKLNDNKNGQLESKVVLEEVKNVGFKIGEEKPIESKFTFGQTSATESKDLPKFTFGQTTITESKEPPKFSFGSASSIETKEPPKFTFGQPATTESKEPLKFTFGQAASTTGSKEPIKSNGFKIESNFSLSNSTQEDIKPTNKFAFGKTEVFESSSKDVSEKKELTTEKSQFSFGNPINDVTSTKPTDKPFLFGSSNSTPQLSFSFGTNNNSSSGFTFGAKVDKKEENDDEIPQGEEESFLNKRSNDELIKTGEGEENEEVLCESRSKIFQLKENNEWSDLGVGIFKVNRNKETQKSRALFRSEGSGKVLFNYYLPSFICSYNQGKKEIHIALFTGDTKPTKYFVRFKEPSVANLFYETVDKNKSK</sequence>
<dbReference type="InterPro" id="IPR000156">
    <property type="entry name" value="Ran_bind_dom"/>
</dbReference>
<keyword evidence="4" id="KW-0653">Protein transport</keyword>
<feature type="compositionally biased region" description="Acidic residues" evidence="8">
    <location>
        <begin position="384"/>
        <end position="395"/>
    </location>
</feature>
<evidence type="ECO:0000256" key="7">
    <source>
        <dbReference type="ARBA" id="ARBA00023242"/>
    </source>
</evidence>
<dbReference type="InterPro" id="IPR015007">
    <property type="entry name" value="NUP2/50/61"/>
</dbReference>
<feature type="region of interest" description="Disordered" evidence="8">
    <location>
        <begin position="214"/>
        <end position="256"/>
    </location>
</feature>
<dbReference type="EMBL" id="KE560904">
    <property type="protein sequence ID" value="EPZ34884.1"/>
    <property type="molecule type" value="Genomic_DNA"/>
</dbReference>
<dbReference type="Proteomes" id="UP000030755">
    <property type="component" value="Unassembled WGS sequence"/>
</dbReference>
<dbReference type="SMART" id="SM00160">
    <property type="entry name" value="RanBD"/>
    <property type="match status" value="1"/>
</dbReference>
<evidence type="ECO:0000313" key="13">
    <source>
        <dbReference type="Proteomes" id="UP000281549"/>
    </source>
</evidence>
<reference evidence="10 12" key="1">
    <citation type="journal article" date="2013" name="Curr. Biol.">
        <title>Shared signatures of parasitism and phylogenomics unite Cryptomycota and microsporidia.</title>
        <authorList>
            <person name="James T.Y."/>
            <person name="Pelin A."/>
            <person name="Bonen L."/>
            <person name="Ahrendt S."/>
            <person name="Sain D."/>
            <person name="Corradi N."/>
            <person name="Stajich J.E."/>
        </authorList>
    </citation>
    <scope>NUCLEOTIDE SEQUENCE [LARGE SCALE GENOMIC DNA]</scope>
    <source>
        <strain evidence="10">CSF55</strain>
        <strain evidence="10">CSF55</strain>
    </source>
</reference>
<gene>
    <name evidence="10" type="ORF">O9G_002015</name>
    <name evidence="11" type="ORF">ROZALSC1DRAFT_30369</name>
</gene>
<evidence type="ECO:0000313" key="11">
    <source>
        <dbReference type="EMBL" id="RKP17876.1"/>
    </source>
</evidence>
<reference evidence="13" key="2">
    <citation type="journal article" date="2018" name="Nat. Microbiol.">
        <title>Leveraging single-cell genomics to expand the fungal tree of life.</title>
        <authorList>
            <person name="Ahrendt S.R."/>
            <person name="Quandt C.A."/>
            <person name="Ciobanu D."/>
            <person name="Clum A."/>
            <person name="Salamov A."/>
            <person name="Andreopoulos B."/>
            <person name="Cheng J.F."/>
            <person name="Woyke T."/>
            <person name="Pelin A."/>
            <person name="Henrissat B."/>
            <person name="Reynolds N.K."/>
            <person name="Benny G.L."/>
            <person name="Smith M.E."/>
            <person name="James T.Y."/>
            <person name="Grigoriev I.V."/>
        </authorList>
    </citation>
    <scope>NUCLEOTIDE SEQUENCE [LARGE SCALE GENOMIC DNA]</scope>
    <source>
        <strain evidence="13">CSF55</strain>
    </source>
</reference>
<dbReference type="HOGENOM" id="CLU_521898_0_0_1"/>
<evidence type="ECO:0000256" key="2">
    <source>
        <dbReference type="ARBA" id="ARBA00022448"/>
    </source>
</evidence>
<evidence type="ECO:0000256" key="4">
    <source>
        <dbReference type="ARBA" id="ARBA00022927"/>
    </source>
</evidence>
<evidence type="ECO:0000256" key="3">
    <source>
        <dbReference type="ARBA" id="ARBA00022816"/>
    </source>
</evidence>
<keyword evidence="7" id="KW-0539">Nucleus</keyword>
<dbReference type="InterPro" id="IPR053074">
    <property type="entry name" value="NPC_Nucleoporin"/>
</dbReference>
<name>A0A075AXL0_ROZAC</name>
<evidence type="ECO:0000313" key="12">
    <source>
        <dbReference type="Proteomes" id="UP000030755"/>
    </source>
</evidence>
<dbReference type="GO" id="GO:0015031">
    <property type="term" value="P:protein transport"/>
    <property type="evidence" value="ECO:0007669"/>
    <property type="project" value="UniProtKB-KW"/>
</dbReference>
<dbReference type="PANTHER" id="PTHR38697:SF1">
    <property type="entry name" value="NUCLEAR PORE COMPLEX PROTEIN SIMILAR TO S. CEREVISIAE NUP2 (EUROFUNG)"/>
    <property type="match status" value="1"/>
</dbReference>
<dbReference type="Gene3D" id="2.30.29.30">
    <property type="entry name" value="Pleckstrin-homology domain (PH domain)/Phosphotyrosine-binding domain (PTB)"/>
    <property type="match status" value="1"/>
</dbReference>
<evidence type="ECO:0000256" key="5">
    <source>
        <dbReference type="ARBA" id="ARBA00023010"/>
    </source>
</evidence>
<dbReference type="Pfam" id="PF00638">
    <property type="entry name" value="Ran_BP1"/>
    <property type="match status" value="1"/>
</dbReference>
<keyword evidence="12" id="KW-1185">Reference proteome</keyword>
<dbReference type="PROSITE" id="PS50196">
    <property type="entry name" value="RANBD1"/>
    <property type="match status" value="1"/>
</dbReference>
<accession>A0A075AXL0</accession>
<feature type="compositionally biased region" description="Polar residues" evidence="8">
    <location>
        <begin position="1"/>
        <end position="14"/>
    </location>
</feature>
<feature type="region of interest" description="Disordered" evidence="8">
    <location>
        <begin position="1"/>
        <end position="90"/>
    </location>
</feature>
<evidence type="ECO:0000256" key="8">
    <source>
        <dbReference type="SAM" id="MobiDB-lite"/>
    </source>
</evidence>
<dbReference type="SUPFAM" id="SSF50729">
    <property type="entry name" value="PH domain-like"/>
    <property type="match status" value="1"/>
</dbReference>
<feature type="compositionally biased region" description="Basic and acidic residues" evidence="8">
    <location>
        <begin position="69"/>
        <end position="90"/>
    </location>
</feature>
<dbReference type="PANTHER" id="PTHR38697">
    <property type="entry name" value="NUCLEAR PORE COMPLEX PROTEIN SIMILAR TO S. CEREVISIAE NUP2 (EUROFUNG)"/>
    <property type="match status" value="1"/>
</dbReference>
<dbReference type="STRING" id="988480.A0A075AXL0"/>
<comment type="subcellular location">
    <subcellularLocation>
        <location evidence="1">Nucleus</location>
        <location evidence="1">Nuclear pore complex</location>
    </subcellularLocation>
</comment>
<protein>
    <submittedName>
        <fullName evidence="10">Ran-binding and NUP50 nuclear pore complex domain-containing protein</fullName>
    </submittedName>
</protein>
<reference evidence="11" key="3">
    <citation type="submission" date="2018-08" db="EMBL/GenBank/DDBJ databases">
        <title>Leveraging single-cell genomics to expand the Fungal Tree of Life.</title>
        <authorList>
            <consortium name="DOE Joint Genome Institute"/>
            <person name="Ahrendt S.R."/>
            <person name="Quandt C.A."/>
            <person name="Ciobanu D."/>
            <person name="Clum A."/>
            <person name="Salamov A."/>
            <person name="Andreopoulos B."/>
            <person name="Cheng J.-F."/>
            <person name="Woyke T."/>
            <person name="Pelin A."/>
            <person name="Henrissat B."/>
            <person name="Reynolds N."/>
            <person name="Benny G.L."/>
            <person name="Smith M.E."/>
            <person name="James T.Y."/>
            <person name="Grigoriev I.V."/>
        </authorList>
    </citation>
    <scope>NUCLEOTIDE SEQUENCE</scope>
    <source>
        <strain evidence="11">CSF55</strain>
    </source>
</reference>
<evidence type="ECO:0000256" key="1">
    <source>
        <dbReference type="ARBA" id="ARBA00004567"/>
    </source>
</evidence>
<feature type="region of interest" description="Disordered" evidence="8">
    <location>
        <begin position="313"/>
        <end position="350"/>
    </location>
</feature>
<dbReference type="CDD" id="cd13170">
    <property type="entry name" value="RanBD_NUP50"/>
    <property type="match status" value="1"/>
</dbReference>
<feature type="compositionally biased region" description="Basic and acidic residues" evidence="8">
    <location>
        <begin position="313"/>
        <end position="323"/>
    </location>
</feature>
<feature type="compositionally biased region" description="Polar residues" evidence="8">
    <location>
        <begin position="324"/>
        <end position="341"/>
    </location>
</feature>
<keyword evidence="6" id="KW-0906">Nuclear pore complex</keyword>
<dbReference type="OrthoDB" id="185618at2759"/>
<organism evidence="10 12">
    <name type="scientific">Rozella allomycis (strain CSF55)</name>
    <dbReference type="NCBI Taxonomy" id="988480"/>
    <lineage>
        <taxon>Eukaryota</taxon>
        <taxon>Fungi</taxon>
        <taxon>Fungi incertae sedis</taxon>
        <taxon>Cryptomycota</taxon>
        <taxon>Cryptomycota incertae sedis</taxon>
        <taxon>Rozella</taxon>
    </lineage>
</organism>
<dbReference type="AlphaFoldDB" id="A0A075AXL0"/>
<feature type="domain" description="RanBD1" evidence="9">
    <location>
        <begin position="404"/>
        <end position="522"/>
    </location>
</feature>
<evidence type="ECO:0000256" key="6">
    <source>
        <dbReference type="ARBA" id="ARBA00023132"/>
    </source>
</evidence>
<proteinExistence type="predicted"/>
<dbReference type="GO" id="GO:0005643">
    <property type="term" value="C:nuclear pore"/>
    <property type="evidence" value="ECO:0007669"/>
    <property type="project" value="UniProtKB-SubCell"/>
</dbReference>
<feature type="region of interest" description="Disordered" evidence="8">
    <location>
        <begin position="379"/>
        <end position="403"/>
    </location>
</feature>
<keyword evidence="5" id="KW-0811">Translocation</keyword>